<protein>
    <recommendedName>
        <fullName evidence="1">Heterokaryon incompatibility domain-containing protein</fullName>
    </recommendedName>
</protein>
<evidence type="ECO:0000313" key="3">
    <source>
        <dbReference type="Proteomes" id="UP000309340"/>
    </source>
</evidence>
<dbReference type="AlphaFoldDB" id="A0A4U0Y137"/>
<gene>
    <name evidence="2" type="ORF">B0A55_00165</name>
</gene>
<organism evidence="2 3">
    <name type="scientific">Friedmanniomyces simplex</name>
    <dbReference type="NCBI Taxonomy" id="329884"/>
    <lineage>
        <taxon>Eukaryota</taxon>
        <taxon>Fungi</taxon>
        <taxon>Dikarya</taxon>
        <taxon>Ascomycota</taxon>
        <taxon>Pezizomycotina</taxon>
        <taxon>Dothideomycetes</taxon>
        <taxon>Dothideomycetidae</taxon>
        <taxon>Mycosphaerellales</taxon>
        <taxon>Teratosphaeriaceae</taxon>
        <taxon>Friedmanniomyces</taxon>
    </lineage>
</organism>
<reference evidence="2 3" key="1">
    <citation type="submission" date="2017-03" db="EMBL/GenBank/DDBJ databases">
        <title>Genomes of endolithic fungi from Antarctica.</title>
        <authorList>
            <person name="Coleine C."/>
            <person name="Masonjones S."/>
            <person name="Stajich J.E."/>
        </authorList>
    </citation>
    <scope>NUCLEOTIDE SEQUENCE [LARGE SCALE GENOMIC DNA]</scope>
    <source>
        <strain evidence="2 3">CCFEE 5184</strain>
    </source>
</reference>
<evidence type="ECO:0000259" key="1">
    <source>
        <dbReference type="Pfam" id="PF06985"/>
    </source>
</evidence>
<name>A0A4U0Y137_9PEZI</name>
<dbReference type="InterPro" id="IPR010730">
    <property type="entry name" value="HET"/>
</dbReference>
<dbReference type="InterPro" id="IPR052895">
    <property type="entry name" value="HetReg/Transcr_Mod"/>
</dbReference>
<feature type="domain" description="Heterokaryon incompatibility" evidence="1">
    <location>
        <begin position="51"/>
        <end position="263"/>
    </location>
</feature>
<dbReference type="Pfam" id="PF06985">
    <property type="entry name" value="HET"/>
    <property type="match status" value="1"/>
</dbReference>
<dbReference type="Pfam" id="PF26639">
    <property type="entry name" value="Het-6_barrel"/>
    <property type="match status" value="1"/>
</dbReference>
<keyword evidence="3" id="KW-1185">Reference proteome</keyword>
<comment type="caution">
    <text evidence="2">The sequence shown here is derived from an EMBL/GenBank/DDBJ whole genome shotgun (WGS) entry which is preliminary data.</text>
</comment>
<dbReference type="PANTHER" id="PTHR24148:SF64">
    <property type="entry name" value="HETEROKARYON INCOMPATIBILITY DOMAIN-CONTAINING PROTEIN"/>
    <property type="match status" value="1"/>
</dbReference>
<dbReference type="Proteomes" id="UP000309340">
    <property type="component" value="Unassembled WGS sequence"/>
</dbReference>
<evidence type="ECO:0000313" key="2">
    <source>
        <dbReference type="EMBL" id="TKA83860.1"/>
    </source>
</evidence>
<accession>A0A4U0Y137</accession>
<sequence length="717" mass="80427">MASLLGEADFVYQPLRNDRPEFRLLELQPAVNRVDPLRCTIRHAVVDASAYCALSYVWGDQEANKSEMEITYKRPKRRLFESKKHYREGSVVCRKEIGSNLAMALRHVRQRHACVVIWVDALCINQADNDERSWQVTLMTKIYSNATVVHAWLGPQHNERTAVITTNSAAFEYIDLIWALAEQIKGSQKLANENDWLQACFTIAQTPAEDLQQRSNRVHQVWATFSAQLLAAVTSHAEARQIYIALDTLSQADYFSRMWILQETGRARGVTFHYGEHQASHRRLLLSLGLTRAFWGSLTKPQLRALSSDFDSRFLSCVMARMTCSKALRLHEVLKFAYLERSTHSATNPRDLVYALLGLASNQRDIKVNYNLTVDEVYISAARFLLEGGFTELLITFRPYKRSKGLLSEDFPSWAYDWSTRGLPSFAKFNAAKDTKPQLSFISYPGSVYNIAMNLKGTRIGRVAAVGDSFSALASSAGLSQEATRSGRLQQGGNTRALSANEKRTLSTRLARAHPSLRAQRAEIETLLLSQSALPLGNFWCWWVEWTSSLWRLAGAHTKSNNNLSRHIAELLSRETPPRISSNKAVKTLTSATDLASLINLQSWSHFLFPRPVQEHDQPTPSAARPLTAPGIDLLESLFRSAWGTRPCTLDTDFLASAPERVQEGDEIVLLHGVNAPLVLRKADEEAYRIVGPAHVCGAMQGQLMSVTASVETYTLV</sequence>
<proteinExistence type="predicted"/>
<dbReference type="OrthoDB" id="2157530at2759"/>
<dbReference type="EMBL" id="NAJQ01000002">
    <property type="protein sequence ID" value="TKA83860.1"/>
    <property type="molecule type" value="Genomic_DNA"/>
</dbReference>
<dbReference type="PANTHER" id="PTHR24148">
    <property type="entry name" value="ANKYRIN REPEAT DOMAIN-CONTAINING PROTEIN 39 HOMOLOG-RELATED"/>
    <property type="match status" value="1"/>
</dbReference>